<dbReference type="Proteomes" id="UP001305746">
    <property type="component" value="Unassembled WGS sequence"/>
</dbReference>
<dbReference type="InterPro" id="IPR023577">
    <property type="entry name" value="CYTH_domain"/>
</dbReference>
<dbReference type="Gene3D" id="2.40.320.10">
    <property type="entry name" value="Hypothetical Protein Pfu-838710-001"/>
    <property type="match status" value="1"/>
</dbReference>
<evidence type="ECO:0000313" key="2">
    <source>
        <dbReference type="EMBL" id="MEA1082554.1"/>
    </source>
</evidence>
<name>A0ABU5P3G2_9GAMM</name>
<comment type="caution">
    <text evidence="2">The sequence shown here is derived from an EMBL/GenBank/DDBJ whole genome shotgun (WGS) entry which is preliminary data.</text>
</comment>
<dbReference type="SMART" id="SM01118">
    <property type="entry name" value="CYTH"/>
    <property type="match status" value="1"/>
</dbReference>
<accession>A0ABU5P3G2</accession>
<evidence type="ECO:0000259" key="1">
    <source>
        <dbReference type="PROSITE" id="PS51707"/>
    </source>
</evidence>
<dbReference type="InterPro" id="IPR033469">
    <property type="entry name" value="CYTH-like_dom_sf"/>
</dbReference>
<dbReference type="PROSITE" id="PS51707">
    <property type="entry name" value="CYTH"/>
    <property type="match status" value="1"/>
</dbReference>
<proteinExistence type="predicted"/>
<evidence type="ECO:0000313" key="3">
    <source>
        <dbReference type="Proteomes" id="UP001305746"/>
    </source>
</evidence>
<organism evidence="2 3">
    <name type="scientific">Marinobacter qingdaonensis</name>
    <dbReference type="NCBI Taxonomy" id="3108486"/>
    <lineage>
        <taxon>Bacteria</taxon>
        <taxon>Pseudomonadati</taxon>
        <taxon>Pseudomonadota</taxon>
        <taxon>Gammaproteobacteria</taxon>
        <taxon>Pseudomonadales</taxon>
        <taxon>Marinobacteraceae</taxon>
        <taxon>Marinobacter</taxon>
    </lineage>
</organism>
<protein>
    <submittedName>
        <fullName evidence="2">CYTH domain-containing protein</fullName>
    </submittedName>
</protein>
<gene>
    <name evidence="2" type="ORF">U5822_17950</name>
</gene>
<sequence length="287" mass="31011">MAVELEIKLTLAETDLEQAVDWLGQQSGVKTEATRQLLNRYYDTPSQDLNRRKTALRVRQQDAQFIQTLKTKGEFSGGAHRRNEWEWPLVNDRLDTSLLDATPLAGAPVLAHLRPVFETNFERRILMLCEGEGVIEAAIDQGAIVAGGHRRSLNEVEFELKSGDPASLLAHALDLASEVPVFLNLVSKAEQGYYLAGQYAPVVEVSGTDGAPISVTGFLHGLSVAWLLGQSYPVERVDLSQVRAVARGLGLLDNLEAILAALGSGVPVAEVAATPALGQLQIRLAAA</sequence>
<keyword evidence="3" id="KW-1185">Reference proteome</keyword>
<dbReference type="Pfam" id="PF01928">
    <property type="entry name" value="CYTH"/>
    <property type="match status" value="1"/>
</dbReference>
<dbReference type="PANTHER" id="PTHR39569:SF1">
    <property type="entry name" value="INORGANIC TRIPHOSPHATASE"/>
    <property type="match status" value="1"/>
</dbReference>
<dbReference type="PANTHER" id="PTHR39569">
    <property type="entry name" value="INORGANIC TRIPHOSPHATASE"/>
    <property type="match status" value="1"/>
</dbReference>
<reference evidence="2 3" key="1">
    <citation type="submission" date="2023-12" db="EMBL/GenBank/DDBJ databases">
        <title>Marinobacter qingdaonensis sp. nov., isolated from the intertidal sediment of Qingdao, PR China.</title>
        <authorList>
            <person name="Li Y."/>
        </authorList>
    </citation>
    <scope>NUCLEOTIDE SEQUENCE [LARGE SCALE GENOMIC DNA]</scope>
    <source>
        <strain evidence="2 3">ASW11-75</strain>
    </source>
</reference>
<dbReference type="EMBL" id="JAYDCJ010000005">
    <property type="protein sequence ID" value="MEA1082554.1"/>
    <property type="molecule type" value="Genomic_DNA"/>
</dbReference>
<dbReference type="RefSeq" id="WP_322857052.1">
    <property type="nucleotide sequence ID" value="NZ_JAYDCJ010000005.1"/>
</dbReference>
<dbReference type="SUPFAM" id="SSF55154">
    <property type="entry name" value="CYTH-like phosphatases"/>
    <property type="match status" value="1"/>
</dbReference>
<dbReference type="InterPro" id="IPR039013">
    <property type="entry name" value="YgiF"/>
</dbReference>
<dbReference type="CDD" id="cd07756">
    <property type="entry name" value="CYTH-like_Pase_CHAD"/>
    <property type="match status" value="1"/>
</dbReference>
<feature type="domain" description="CYTH" evidence="1">
    <location>
        <begin position="2"/>
        <end position="199"/>
    </location>
</feature>